<accession>A0ABQ4TUX9</accession>
<proteinExistence type="predicted"/>
<name>A0ABQ4TUX9_9HYPH</name>
<sequence length="588" mass="64576">MKVLTLSTYRTDLPRHGGQVRLAAIQRVLRSQGWTIRHMPVYVRNADDLPEDSAFLFPFDPDFHRRLEETQGRSDVDAADFLLGDPSRFAAACDLIDGYDPDCIWLEQPWLWPFVKVYLAGRSGSRARVVYGSQNVETHLIENVIRKLPKRARERIRATAEAMERDLCAVCDGIVAVSRGDLAFFQAYGKPSVLAANGVWPKGQRSGVDYWRKEASLFSTAMFVSSAHPPNATGFVEMLGDNLAYLAPDERIIVVGGVIKLLEGPGFYGEHRGLNLSRLIAAGVQDEGGLSTILDVTKGVLLPIKEGGGTNLKTAEALNNRKPIVATTAAMRGFEEFSDFPGVTIRDDPAAFRAAVKALLATEARGAPDYTAEQERMLDTLLWPATLGAIPSFLEGLSAGRIGGPPLPGLLPGPETARAATAPVRVWSEYQLRPLLARGWHDFEPAGTWSRERNAALRIRFPEEARGAVHLRIAMEVFNPQKRPIDIEIFTPGGHQATHRFRGGDRQRSVAIRIDETDRDGSGMTEVYFRSSALFSPISSSRSDDARLLGFRVTAIEVSQDPLPGSRPSSPVRSALAGAIGRMVDRLR</sequence>
<dbReference type="RefSeq" id="WP_238181468.1">
    <property type="nucleotide sequence ID" value="NZ_BPRB01000055.1"/>
</dbReference>
<comment type="caution">
    <text evidence="1">The sequence shown here is derived from an EMBL/GenBank/DDBJ whole genome shotgun (WGS) entry which is preliminary data.</text>
</comment>
<reference evidence="1" key="1">
    <citation type="journal article" date="2021" name="Front. Microbiol.">
        <title>Comprehensive Comparative Genomics and Phenotyping of Methylobacterium Species.</title>
        <authorList>
            <person name="Alessa O."/>
            <person name="Ogura Y."/>
            <person name="Fujitani Y."/>
            <person name="Takami H."/>
            <person name="Hayashi T."/>
            <person name="Sahin N."/>
            <person name="Tani A."/>
        </authorList>
    </citation>
    <scope>NUCLEOTIDE SEQUENCE</scope>
    <source>
        <strain evidence="1">DSM 23632</strain>
    </source>
</reference>
<evidence type="ECO:0000313" key="2">
    <source>
        <dbReference type="Proteomes" id="UP001055057"/>
    </source>
</evidence>
<gene>
    <name evidence="1" type="ORF">MPOCJGCO_0956</name>
</gene>
<dbReference type="EMBL" id="BPRB01000055">
    <property type="protein sequence ID" value="GJE58871.1"/>
    <property type="molecule type" value="Genomic_DNA"/>
</dbReference>
<reference evidence="1" key="2">
    <citation type="submission" date="2021-08" db="EMBL/GenBank/DDBJ databases">
        <authorList>
            <person name="Tani A."/>
            <person name="Ola A."/>
            <person name="Ogura Y."/>
            <person name="Katsura K."/>
            <person name="Hayashi T."/>
        </authorList>
    </citation>
    <scope>NUCLEOTIDE SEQUENCE</scope>
    <source>
        <strain evidence="1">DSM 23632</strain>
    </source>
</reference>
<evidence type="ECO:0000313" key="1">
    <source>
        <dbReference type="EMBL" id="GJE58871.1"/>
    </source>
</evidence>
<organism evidence="1 2">
    <name type="scientific">Methylobacterium trifolii</name>
    <dbReference type="NCBI Taxonomy" id="1003092"/>
    <lineage>
        <taxon>Bacteria</taxon>
        <taxon>Pseudomonadati</taxon>
        <taxon>Pseudomonadota</taxon>
        <taxon>Alphaproteobacteria</taxon>
        <taxon>Hyphomicrobiales</taxon>
        <taxon>Methylobacteriaceae</taxon>
        <taxon>Methylobacterium</taxon>
    </lineage>
</organism>
<dbReference type="SUPFAM" id="SSF53756">
    <property type="entry name" value="UDP-Glycosyltransferase/glycogen phosphorylase"/>
    <property type="match status" value="1"/>
</dbReference>
<protein>
    <submittedName>
        <fullName evidence="1">Uncharacterized protein</fullName>
    </submittedName>
</protein>
<keyword evidence="2" id="KW-1185">Reference proteome</keyword>
<dbReference type="Proteomes" id="UP001055057">
    <property type="component" value="Unassembled WGS sequence"/>
</dbReference>